<keyword evidence="1" id="KW-0175">Coiled coil</keyword>
<organism evidence="3 4">
    <name type="scientific">Austropuccinia psidii MF-1</name>
    <dbReference type="NCBI Taxonomy" id="1389203"/>
    <lineage>
        <taxon>Eukaryota</taxon>
        <taxon>Fungi</taxon>
        <taxon>Dikarya</taxon>
        <taxon>Basidiomycota</taxon>
        <taxon>Pucciniomycotina</taxon>
        <taxon>Pucciniomycetes</taxon>
        <taxon>Pucciniales</taxon>
        <taxon>Sphaerophragmiaceae</taxon>
        <taxon>Austropuccinia</taxon>
    </lineage>
</organism>
<evidence type="ECO:0000256" key="2">
    <source>
        <dbReference type="SAM" id="MobiDB-lite"/>
    </source>
</evidence>
<evidence type="ECO:0000313" key="4">
    <source>
        <dbReference type="Proteomes" id="UP000765509"/>
    </source>
</evidence>
<comment type="caution">
    <text evidence="3">The sequence shown here is derived from an EMBL/GenBank/DDBJ whole genome shotgun (WGS) entry which is preliminary data.</text>
</comment>
<feature type="coiled-coil region" evidence="1">
    <location>
        <begin position="117"/>
        <end position="144"/>
    </location>
</feature>
<protein>
    <submittedName>
        <fullName evidence="3">Uncharacterized protein</fullName>
    </submittedName>
</protein>
<evidence type="ECO:0000256" key="1">
    <source>
        <dbReference type="SAM" id="Coils"/>
    </source>
</evidence>
<dbReference type="Proteomes" id="UP000765509">
    <property type="component" value="Unassembled WGS sequence"/>
</dbReference>
<proteinExistence type="predicted"/>
<feature type="compositionally biased region" description="Basic residues" evidence="2">
    <location>
        <begin position="184"/>
        <end position="194"/>
    </location>
</feature>
<dbReference type="AlphaFoldDB" id="A0A9Q3GPE4"/>
<reference evidence="3" key="1">
    <citation type="submission" date="2021-03" db="EMBL/GenBank/DDBJ databases">
        <title>Draft genome sequence of rust myrtle Austropuccinia psidii MF-1, a brazilian biotype.</title>
        <authorList>
            <person name="Quecine M.C."/>
            <person name="Pachon D.M.R."/>
            <person name="Bonatelli M.L."/>
            <person name="Correr F.H."/>
            <person name="Franceschini L.M."/>
            <person name="Leite T.F."/>
            <person name="Margarido G.R.A."/>
            <person name="Almeida C.A."/>
            <person name="Ferrarezi J.A."/>
            <person name="Labate C.A."/>
        </authorList>
    </citation>
    <scope>NUCLEOTIDE SEQUENCE</scope>
    <source>
        <strain evidence="3">MF-1</strain>
    </source>
</reference>
<keyword evidence="4" id="KW-1185">Reference proteome</keyword>
<sequence length="226" mass="25832">MSQPEDRKRLFKAIISDSEHHGGWQNTKGNNYHTSIHLPIEQEPYTRGLEGCGPISSAPPTHCGLFLLEHGQKRFQLSITLIRASGKPPEEISQRDTLQRPYGDHQRWGSQQEVQILAEREARMRENQATIQDIEEQLNNKEHTLIPSGSQGVNKPDYLVGSHHLGTKQSVNKIHHSSQSQVVSRRRKISHGKKQTSLNQHQKESDQMIQKLLDLVKEVHKSQEPF</sequence>
<name>A0A9Q3GPE4_9BASI</name>
<accession>A0A9Q3GPE4</accession>
<gene>
    <name evidence="3" type="ORF">O181_013905</name>
</gene>
<dbReference type="EMBL" id="AVOT02003655">
    <property type="protein sequence ID" value="MBW0474190.1"/>
    <property type="molecule type" value="Genomic_DNA"/>
</dbReference>
<feature type="region of interest" description="Disordered" evidence="2">
    <location>
        <begin position="144"/>
        <end position="206"/>
    </location>
</feature>
<evidence type="ECO:0000313" key="3">
    <source>
        <dbReference type="EMBL" id="MBW0474190.1"/>
    </source>
</evidence>